<evidence type="ECO:0000313" key="2">
    <source>
        <dbReference type="Proteomes" id="UP000005239"/>
    </source>
</evidence>
<protein>
    <submittedName>
        <fullName evidence="1">Uncharacterized protein</fullName>
    </submittedName>
</protein>
<gene>
    <name evidence="1" type="primary">WBGene00099956</name>
</gene>
<keyword evidence="2" id="KW-1185">Reference proteome</keyword>
<reference evidence="1" key="2">
    <citation type="submission" date="2022-06" db="UniProtKB">
        <authorList>
            <consortium name="EnsemblMetazoa"/>
        </authorList>
    </citation>
    <scope>IDENTIFICATION</scope>
    <source>
        <strain evidence="1">PS312</strain>
    </source>
</reference>
<accession>A0A2A6CFX5</accession>
<dbReference type="AlphaFoldDB" id="A0A2A6CFX5"/>
<accession>A0A8R1U7R1</accession>
<evidence type="ECO:0000313" key="1">
    <source>
        <dbReference type="EnsemblMetazoa" id="PPA10402.1"/>
    </source>
</evidence>
<sequence length="195" mass="22256">MRRTRRERVGSAPTASSRREMKMRRIVLLPSSLSGILRSGGSDIKVGIATLCQVVFPIRVVILNFWSWPGLRYLLMTSLIDSLQAQLVVRPSPPSISHKRCWSDIHCSPVGLCEIWRPIAIRNGKIASSAYLSSRPLTSRAPQRHAQEMNIGSDYYMMMVLVVSLPLKFYLFNEGRFIHSYFFDCQAKNCHDKVR</sequence>
<proteinExistence type="predicted"/>
<reference evidence="2" key="1">
    <citation type="journal article" date="2008" name="Nat. Genet.">
        <title>The Pristionchus pacificus genome provides a unique perspective on nematode lifestyle and parasitism.</title>
        <authorList>
            <person name="Dieterich C."/>
            <person name="Clifton S.W."/>
            <person name="Schuster L.N."/>
            <person name="Chinwalla A."/>
            <person name="Delehaunty K."/>
            <person name="Dinkelacker I."/>
            <person name="Fulton L."/>
            <person name="Fulton R."/>
            <person name="Godfrey J."/>
            <person name="Minx P."/>
            <person name="Mitreva M."/>
            <person name="Roeseler W."/>
            <person name="Tian H."/>
            <person name="Witte H."/>
            <person name="Yang S.P."/>
            <person name="Wilson R.K."/>
            <person name="Sommer R.J."/>
        </authorList>
    </citation>
    <scope>NUCLEOTIDE SEQUENCE [LARGE SCALE GENOMIC DNA]</scope>
    <source>
        <strain evidence="2">PS312</strain>
    </source>
</reference>
<name>A0A2A6CFX5_PRIPA</name>
<organism evidence="1 2">
    <name type="scientific">Pristionchus pacificus</name>
    <name type="common">Parasitic nematode worm</name>
    <dbReference type="NCBI Taxonomy" id="54126"/>
    <lineage>
        <taxon>Eukaryota</taxon>
        <taxon>Metazoa</taxon>
        <taxon>Ecdysozoa</taxon>
        <taxon>Nematoda</taxon>
        <taxon>Chromadorea</taxon>
        <taxon>Rhabditida</taxon>
        <taxon>Rhabditina</taxon>
        <taxon>Diplogasteromorpha</taxon>
        <taxon>Diplogasteroidea</taxon>
        <taxon>Neodiplogasteridae</taxon>
        <taxon>Pristionchus</taxon>
    </lineage>
</organism>
<dbReference type="EnsemblMetazoa" id="PPA10402.1">
    <property type="protein sequence ID" value="PPA10402.1"/>
    <property type="gene ID" value="WBGene00099956"/>
</dbReference>
<dbReference type="Proteomes" id="UP000005239">
    <property type="component" value="Unassembled WGS sequence"/>
</dbReference>